<evidence type="ECO:0000313" key="1">
    <source>
        <dbReference type="EMBL" id="KAI3731191.1"/>
    </source>
</evidence>
<accession>A0ACB9CA75</accession>
<gene>
    <name evidence="1" type="ORF">L1987_62375</name>
</gene>
<dbReference type="EMBL" id="CM042038">
    <property type="protein sequence ID" value="KAI3731191.1"/>
    <property type="molecule type" value="Genomic_DNA"/>
</dbReference>
<sequence length="66" mass="7521">MNRNPNLIMMSSSIVADAKFALETCIELWTQFVMVIIQFLSSHVILVEACFFLPSSNTLVFLLLRL</sequence>
<keyword evidence="2" id="KW-1185">Reference proteome</keyword>
<reference evidence="1 2" key="2">
    <citation type="journal article" date="2022" name="Mol. Ecol. Resour.">
        <title>The genomes of chicory, endive, great burdock and yacon provide insights into Asteraceae paleo-polyploidization history and plant inulin production.</title>
        <authorList>
            <person name="Fan W."/>
            <person name="Wang S."/>
            <person name="Wang H."/>
            <person name="Wang A."/>
            <person name="Jiang F."/>
            <person name="Liu H."/>
            <person name="Zhao H."/>
            <person name="Xu D."/>
            <person name="Zhang Y."/>
        </authorList>
    </citation>
    <scope>NUCLEOTIDE SEQUENCE [LARGE SCALE GENOMIC DNA]</scope>
    <source>
        <strain evidence="2">cv. Yunnan</strain>
        <tissue evidence="1">Leaves</tissue>
    </source>
</reference>
<protein>
    <submittedName>
        <fullName evidence="1">Uncharacterized protein</fullName>
    </submittedName>
</protein>
<proteinExistence type="predicted"/>
<reference evidence="2" key="1">
    <citation type="journal article" date="2022" name="Mol. Ecol. Resour.">
        <title>The genomes of chicory, endive, great burdock and yacon provide insights into Asteraceae palaeo-polyploidization history and plant inulin production.</title>
        <authorList>
            <person name="Fan W."/>
            <person name="Wang S."/>
            <person name="Wang H."/>
            <person name="Wang A."/>
            <person name="Jiang F."/>
            <person name="Liu H."/>
            <person name="Zhao H."/>
            <person name="Xu D."/>
            <person name="Zhang Y."/>
        </authorList>
    </citation>
    <scope>NUCLEOTIDE SEQUENCE [LARGE SCALE GENOMIC DNA]</scope>
    <source>
        <strain evidence="2">cv. Yunnan</strain>
    </source>
</reference>
<organism evidence="1 2">
    <name type="scientific">Smallanthus sonchifolius</name>
    <dbReference type="NCBI Taxonomy" id="185202"/>
    <lineage>
        <taxon>Eukaryota</taxon>
        <taxon>Viridiplantae</taxon>
        <taxon>Streptophyta</taxon>
        <taxon>Embryophyta</taxon>
        <taxon>Tracheophyta</taxon>
        <taxon>Spermatophyta</taxon>
        <taxon>Magnoliopsida</taxon>
        <taxon>eudicotyledons</taxon>
        <taxon>Gunneridae</taxon>
        <taxon>Pentapetalae</taxon>
        <taxon>asterids</taxon>
        <taxon>campanulids</taxon>
        <taxon>Asterales</taxon>
        <taxon>Asteraceae</taxon>
        <taxon>Asteroideae</taxon>
        <taxon>Heliantheae alliance</taxon>
        <taxon>Millerieae</taxon>
        <taxon>Smallanthus</taxon>
    </lineage>
</organism>
<name>A0ACB9CA75_9ASTR</name>
<dbReference type="Proteomes" id="UP001056120">
    <property type="component" value="Linkage Group LG21"/>
</dbReference>
<comment type="caution">
    <text evidence="1">The sequence shown here is derived from an EMBL/GenBank/DDBJ whole genome shotgun (WGS) entry which is preliminary data.</text>
</comment>
<evidence type="ECO:0000313" key="2">
    <source>
        <dbReference type="Proteomes" id="UP001056120"/>
    </source>
</evidence>